<comment type="function">
    <text evidence="9">Catalyzes the NADPH-dependent rearrangement and reduction of 1-deoxy-D-xylulose-5-phosphate (DXP) to 2-C-methyl-D-erythritol 4-phosphate (MEP).</text>
</comment>
<feature type="binding site" evidence="9">
    <location>
        <position position="203"/>
    </location>
    <ligand>
        <name>1-deoxy-D-xylulose 5-phosphate</name>
        <dbReference type="ChEBI" id="CHEBI:57792"/>
    </ligand>
</feature>
<dbReference type="GO" id="GO:0016853">
    <property type="term" value="F:isomerase activity"/>
    <property type="evidence" value="ECO:0007669"/>
    <property type="project" value="UniProtKB-KW"/>
</dbReference>
<dbReference type="UniPathway" id="UPA00056">
    <property type="reaction ID" value="UER00092"/>
</dbReference>
<feature type="binding site" evidence="9">
    <location>
        <position position="221"/>
    </location>
    <ligand>
        <name>1-deoxy-D-xylulose 5-phosphate</name>
        <dbReference type="ChEBI" id="CHEBI:57792"/>
    </ligand>
</feature>
<dbReference type="InterPro" id="IPR026877">
    <property type="entry name" value="DXPR_C"/>
</dbReference>
<dbReference type="Proteomes" id="UP000254603">
    <property type="component" value="Unassembled WGS sequence"/>
</dbReference>
<sequence length="391" mass="42862">MARPQRICLFGATGSIGDSTLDVIASHPEKFEVYAMSAFSQVSKLIELSLVHRPEVLILPSQEAKQQLTSLWPSDRALPELRIGAEALVETAMDPEVDTVVCAIVGTAGLASAYAAAKAGKRILLANKEALVASGELFMRAVRQSGAELLPIDSEHNAIFQCLPNPVAHSEIKQIILTASGGPFRDTEVGLLDGVTPAQACKHPNWSMGRKISVDSATMLNKGLEVIEAKWLFDLPLEQIKVLVHPESTVHSMVHYCDGSILAQLGNSDMRIPISHALAYPKRLLNQAPEFDLSQFSQLNFKLPDLQRYPCLDLAYQASEAGQESTIVLNSSNEIAVDAFLNNKIKFTDIPKLIASMLEKSWHQMIDSIEAVHAFDEEVRIKSAEQLQQFI</sequence>
<dbReference type="InterPro" id="IPR013644">
    <property type="entry name" value="DXP_reductoisomerase_C"/>
</dbReference>
<dbReference type="STRING" id="1122619.GCA_000373745_01730"/>
<comment type="pathway">
    <text evidence="1 9">Isoprenoid biosynthesis; isopentenyl diphosphate biosynthesis via DXP pathway; isopentenyl diphosphate from 1-deoxy-D-xylulose 5-phosphate: step 1/6.</text>
</comment>
<dbReference type="InterPro" id="IPR036291">
    <property type="entry name" value="NAD(P)-bd_dom_sf"/>
</dbReference>
<feature type="binding site" evidence="9">
    <location>
        <position position="225"/>
    </location>
    <ligand>
        <name>Mn(2+)</name>
        <dbReference type="ChEBI" id="CHEBI:29035"/>
    </ligand>
</feature>
<keyword evidence="3 9" id="KW-0479">Metal-binding</keyword>
<feature type="binding site" evidence="9">
    <location>
        <position position="16"/>
    </location>
    <ligand>
        <name>NADPH</name>
        <dbReference type="ChEBI" id="CHEBI:57783"/>
    </ligand>
</feature>
<dbReference type="Pfam" id="PF08436">
    <property type="entry name" value="DXP_redisom_C"/>
    <property type="match status" value="1"/>
</dbReference>
<dbReference type="EMBL" id="CP065725">
    <property type="protein sequence ID" value="QPT40187.1"/>
    <property type="molecule type" value="Genomic_DNA"/>
</dbReference>
<dbReference type="NCBIfam" id="NF009114">
    <property type="entry name" value="PRK12464.1"/>
    <property type="match status" value="1"/>
</dbReference>
<evidence type="ECO:0000256" key="4">
    <source>
        <dbReference type="ARBA" id="ARBA00022857"/>
    </source>
</evidence>
<dbReference type="GO" id="GO:0051484">
    <property type="term" value="P:isopentenyl diphosphate biosynthetic process, methylerythritol 4-phosphate pathway involved in terpenoid biosynthetic process"/>
    <property type="evidence" value="ECO:0007669"/>
    <property type="project" value="TreeGrafter"/>
</dbReference>
<dbReference type="SUPFAM" id="SSF55347">
    <property type="entry name" value="Glyceraldehyde-3-phosphate dehydrogenase-like, C-terminal domain"/>
    <property type="match status" value="1"/>
</dbReference>
<feature type="binding site" evidence="9">
    <location>
        <position position="153"/>
    </location>
    <ligand>
        <name>Mn(2+)</name>
        <dbReference type="ChEBI" id="CHEBI:29035"/>
    </ligand>
</feature>
<comment type="similarity">
    <text evidence="2 9">Belongs to the DXR family.</text>
</comment>
<evidence type="ECO:0000256" key="7">
    <source>
        <dbReference type="ARBA" id="ARBA00023229"/>
    </source>
</evidence>
<dbReference type="InterPro" id="IPR013512">
    <property type="entry name" value="DXP_reductoisomerase_N"/>
</dbReference>
<evidence type="ECO:0000259" key="10">
    <source>
        <dbReference type="Pfam" id="PF02670"/>
    </source>
</evidence>
<dbReference type="Gene3D" id="1.10.1740.10">
    <property type="match status" value="1"/>
</dbReference>
<accession>A0A378XB03</accession>
<evidence type="ECO:0000313" key="15">
    <source>
        <dbReference type="Proteomes" id="UP000254603"/>
    </source>
</evidence>
<evidence type="ECO:0000259" key="11">
    <source>
        <dbReference type="Pfam" id="PF08436"/>
    </source>
</evidence>
<comment type="cofactor">
    <cofactor evidence="9">
        <name>Mg(2+)</name>
        <dbReference type="ChEBI" id="CHEBI:18420"/>
    </cofactor>
    <cofactor evidence="9">
        <name>Mn(2+)</name>
        <dbReference type="ChEBI" id="CHEBI:29035"/>
    </cofactor>
</comment>
<feature type="binding site" evidence="9">
    <location>
        <position position="128"/>
    </location>
    <ligand>
        <name>1-deoxy-D-xylulose 5-phosphate</name>
        <dbReference type="ChEBI" id="CHEBI:57792"/>
    </ligand>
</feature>
<keyword evidence="16" id="KW-1185">Reference proteome</keyword>
<dbReference type="SUPFAM" id="SSF69055">
    <property type="entry name" value="1-deoxy-D-xylulose-5-phosphate reductoisomerase, C-terminal domain"/>
    <property type="match status" value="1"/>
</dbReference>
<feature type="domain" description="DXP reductoisomerase C-terminal" evidence="12">
    <location>
        <begin position="265"/>
        <end position="380"/>
    </location>
</feature>
<protein>
    <recommendedName>
        <fullName evidence="9">1-deoxy-D-xylulose 5-phosphate reductoisomerase</fullName>
        <shortName evidence="9">DXP reductoisomerase</shortName>
        <ecNumber evidence="9">1.1.1.267</ecNumber>
    </recommendedName>
    <alternativeName>
        <fullName evidence="9">1-deoxyxylulose-5-phosphate reductoisomerase</fullName>
    </alternativeName>
    <alternativeName>
        <fullName evidence="9">2-C-methyl-D-erythritol 4-phosphate synthase</fullName>
    </alternativeName>
</protein>
<dbReference type="GO" id="GO:0030604">
    <property type="term" value="F:1-deoxy-D-xylulose-5-phosphate reductoisomerase activity"/>
    <property type="evidence" value="ECO:0007669"/>
    <property type="project" value="UniProtKB-UniRule"/>
</dbReference>
<gene>
    <name evidence="9 14" type="primary">dxr</name>
    <name evidence="13" type="ORF">I6G29_00655</name>
    <name evidence="14" type="ORF">NCTC11997_00167</name>
</gene>
<dbReference type="RefSeq" id="WP_018574904.1">
    <property type="nucleotide sequence ID" value="NZ_CP065725.1"/>
</dbReference>
<dbReference type="Pfam" id="PF13288">
    <property type="entry name" value="DXPR_C"/>
    <property type="match status" value="1"/>
</dbReference>
<evidence type="ECO:0000256" key="2">
    <source>
        <dbReference type="ARBA" id="ARBA00006825"/>
    </source>
</evidence>
<dbReference type="Gene3D" id="3.40.50.720">
    <property type="entry name" value="NAD(P)-binding Rossmann-like Domain"/>
    <property type="match status" value="1"/>
</dbReference>
<dbReference type="EMBL" id="UGSB01000001">
    <property type="protein sequence ID" value="SUA50360.1"/>
    <property type="molecule type" value="Genomic_DNA"/>
</dbReference>
<keyword evidence="9" id="KW-0460">Magnesium</keyword>
<dbReference type="HAMAP" id="MF_00183">
    <property type="entry name" value="DXP_reductoisom"/>
    <property type="match status" value="1"/>
</dbReference>
<keyword evidence="14" id="KW-0413">Isomerase</keyword>
<evidence type="ECO:0000256" key="5">
    <source>
        <dbReference type="ARBA" id="ARBA00023002"/>
    </source>
</evidence>
<feature type="binding site" evidence="9">
    <location>
        <position position="209"/>
    </location>
    <ligand>
        <name>NADPH</name>
        <dbReference type="ChEBI" id="CHEBI:57783"/>
    </ligand>
</feature>
<feature type="binding site" evidence="9">
    <location>
        <position position="129"/>
    </location>
    <ligand>
        <name>NADPH</name>
        <dbReference type="ChEBI" id="CHEBI:57783"/>
    </ligand>
</feature>
<feature type="binding site" evidence="9">
    <location>
        <position position="13"/>
    </location>
    <ligand>
        <name>NADPH</name>
        <dbReference type="ChEBI" id="CHEBI:57783"/>
    </ligand>
</feature>
<evidence type="ECO:0000256" key="8">
    <source>
        <dbReference type="ARBA" id="ARBA00048543"/>
    </source>
</evidence>
<dbReference type="OrthoDB" id="9806546at2"/>
<feature type="binding site" evidence="9">
    <location>
        <position position="155"/>
    </location>
    <ligand>
        <name>1-deoxy-D-xylulose 5-phosphate</name>
        <dbReference type="ChEBI" id="CHEBI:57792"/>
    </ligand>
</feature>
<feature type="binding site" evidence="9">
    <location>
        <position position="154"/>
    </location>
    <ligand>
        <name>1-deoxy-D-xylulose 5-phosphate</name>
        <dbReference type="ChEBI" id="CHEBI:57792"/>
    </ligand>
</feature>
<evidence type="ECO:0000256" key="3">
    <source>
        <dbReference type="ARBA" id="ARBA00022723"/>
    </source>
</evidence>
<feature type="binding site" evidence="9">
    <location>
        <position position="225"/>
    </location>
    <ligand>
        <name>1-deoxy-D-xylulose 5-phosphate</name>
        <dbReference type="ChEBI" id="CHEBI:57792"/>
    </ligand>
</feature>
<comment type="caution">
    <text evidence="9">Lacks conserved residue(s) required for the propagation of feature annotation.</text>
</comment>
<feature type="binding site" evidence="9">
    <location>
        <position position="127"/>
    </location>
    <ligand>
        <name>NADPH</name>
        <dbReference type="ChEBI" id="CHEBI:57783"/>
    </ligand>
</feature>
<dbReference type="PIRSF" id="PIRSF006205">
    <property type="entry name" value="Dxp_reductismrs"/>
    <property type="match status" value="1"/>
</dbReference>
<name>A0A378XB03_9BURK</name>
<dbReference type="GO" id="GO:0070402">
    <property type="term" value="F:NADPH binding"/>
    <property type="evidence" value="ECO:0007669"/>
    <property type="project" value="InterPro"/>
</dbReference>
<feature type="binding site" evidence="9">
    <location>
        <position position="14"/>
    </location>
    <ligand>
        <name>NADPH</name>
        <dbReference type="ChEBI" id="CHEBI:57783"/>
    </ligand>
</feature>
<evidence type="ECO:0000259" key="12">
    <source>
        <dbReference type="Pfam" id="PF13288"/>
    </source>
</evidence>
<dbReference type="FunFam" id="3.40.50.720:FF:000045">
    <property type="entry name" value="1-deoxy-D-xylulose 5-phosphate reductoisomerase"/>
    <property type="match status" value="1"/>
</dbReference>
<keyword evidence="5 9" id="KW-0560">Oxidoreductase</keyword>
<feature type="binding site" evidence="9">
    <location>
        <position position="216"/>
    </location>
    <ligand>
        <name>1-deoxy-D-xylulose 5-phosphate</name>
        <dbReference type="ChEBI" id="CHEBI:57792"/>
    </ligand>
</feature>
<keyword evidence="6 9" id="KW-0464">Manganese</keyword>
<evidence type="ECO:0000256" key="1">
    <source>
        <dbReference type="ARBA" id="ARBA00005094"/>
    </source>
</evidence>
<feature type="binding site" evidence="9">
    <location>
        <position position="155"/>
    </location>
    <ligand>
        <name>Mn(2+)</name>
        <dbReference type="ChEBI" id="CHEBI:29035"/>
    </ligand>
</feature>
<dbReference type="PANTHER" id="PTHR30525:SF0">
    <property type="entry name" value="1-DEOXY-D-XYLULOSE 5-PHOSPHATE REDUCTOISOMERASE, CHLOROPLASTIC"/>
    <property type="match status" value="1"/>
</dbReference>
<feature type="binding site" evidence="9">
    <location>
        <position position="15"/>
    </location>
    <ligand>
        <name>NADPH</name>
        <dbReference type="ChEBI" id="CHEBI:57783"/>
    </ligand>
</feature>
<feature type="domain" description="1-deoxy-D-xylulose 5-phosphate reductoisomerase C-terminal" evidence="11">
    <location>
        <begin position="149"/>
        <end position="233"/>
    </location>
</feature>
<dbReference type="InterPro" id="IPR003821">
    <property type="entry name" value="DXP_reductoisomerase"/>
</dbReference>
<evidence type="ECO:0000313" key="16">
    <source>
        <dbReference type="Proteomes" id="UP000594903"/>
    </source>
</evidence>
<dbReference type="Pfam" id="PF02670">
    <property type="entry name" value="DXP_reductoisom"/>
    <property type="match status" value="1"/>
</dbReference>
<reference evidence="14 15" key="1">
    <citation type="submission" date="2018-06" db="EMBL/GenBank/DDBJ databases">
        <authorList>
            <consortium name="Pathogen Informatics"/>
            <person name="Doyle S."/>
        </authorList>
    </citation>
    <scope>NUCLEOTIDE SEQUENCE [LARGE SCALE GENOMIC DNA]</scope>
    <source>
        <strain evidence="14 15">NCTC11997</strain>
    </source>
</reference>
<evidence type="ECO:0000313" key="13">
    <source>
        <dbReference type="EMBL" id="QPT40187.1"/>
    </source>
</evidence>
<reference evidence="13 16" key="2">
    <citation type="submission" date="2020-12" db="EMBL/GenBank/DDBJ databases">
        <title>FDA dAtabase for Regulatory Grade micrObial Sequences (FDA-ARGOS): Supporting development and validation of Infectious Disease Dx tests.</title>
        <authorList>
            <person name="Sproer C."/>
            <person name="Gronow S."/>
            <person name="Severitt S."/>
            <person name="Schroder I."/>
            <person name="Tallon L."/>
            <person name="Sadzewicz L."/>
            <person name="Zhao X."/>
            <person name="Boylan J."/>
            <person name="Ott S."/>
            <person name="Bowen H."/>
            <person name="Vavikolanu K."/>
            <person name="Mehta A."/>
            <person name="Aluvathingal J."/>
            <person name="Nadendla S."/>
            <person name="Lowell S."/>
            <person name="Myers T."/>
            <person name="Yan Y."/>
            <person name="Sichtig H."/>
        </authorList>
    </citation>
    <scope>NUCLEOTIDE SEQUENCE [LARGE SCALE GENOMIC DNA]</scope>
    <source>
        <strain evidence="13 16">FDAARGOS_872</strain>
    </source>
</reference>
<dbReference type="AlphaFoldDB" id="A0A378XB03"/>
<evidence type="ECO:0000313" key="14">
    <source>
        <dbReference type="EMBL" id="SUA50360.1"/>
    </source>
</evidence>
<dbReference type="PANTHER" id="PTHR30525">
    <property type="entry name" value="1-DEOXY-D-XYLULOSE 5-PHOSPHATE REDUCTOISOMERASE"/>
    <property type="match status" value="1"/>
</dbReference>
<keyword evidence="4 9" id="KW-0521">NADP</keyword>
<evidence type="ECO:0000256" key="9">
    <source>
        <dbReference type="HAMAP-Rule" id="MF_00183"/>
    </source>
</evidence>
<dbReference type="SUPFAM" id="SSF51735">
    <property type="entry name" value="NAD(P)-binding Rossmann-fold domains"/>
    <property type="match status" value="1"/>
</dbReference>
<dbReference type="InterPro" id="IPR036169">
    <property type="entry name" value="DXPR_C_sf"/>
</dbReference>
<dbReference type="NCBIfam" id="TIGR00243">
    <property type="entry name" value="Dxr"/>
    <property type="match status" value="1"/>
</dbReference>
<feature type="binding site" evidence="9">
    <location>
        <position position="222"/>
    </location>
    <ligand>
        <name>1-deoxy-D-xylulose 5-phosphate</name>
        <dbReference type="ChEBI" id="CHEBI:57792"/>
    </ligand>
</feature>
<proteinExistence type="inferred from homology"/>
<feature type="domain" description="1-deoxy-D-xylulose 5-phosphate reductoisomerase N-terminal" evidence="10">
    <location>
        <begin position="7"/>
        <end position="135"/>
    </location>
</feature>
<dbReference type="EC" id="1.1.1.267" evidence="9"/>
<organism evidence="14 15">
    <name type="scientific">Oligella ureolytica</name>
    <dbReference type="NCBI Taxonomy" id="90244"/>
    <lineage>
        <taxon>Bacteria</taxon>
        <taxon>Pseudomonadati</taxon>
        <taxon>Pseudomonadota</taxon>
        <taxon>Betaproteobacteria</taxon>
        <taxon>Burkholderiales</taxon>
        <taxon>Alcaligenaceae</taxon>
        <taxon>Oligella</taxon>
    </lineage>
</organism>
<feature type="binding site" evidence="9">
    <location>
        <position position="180"/>
    </location>
    <ligand>
        <name>1-deoxy-D-xylulose 5-phosphate</name>
        <dbReference type="ChEBI" id="CHEBI:57792"/>
    </ligand>
</feature>
<dbReference type="Proteomes" id="UP000594903">
    <property type="component" value="Chromosome"/>
</dbReference>
<keyword evidence="7 9" id="KW-0414">Isoprene biosynthesis</keyword>
<comment type="catalytic activity">
    <reaction evidence="8">
        <text>2-C-methyl-D-erythritol 4-phosphate + NADP(+) = 1-deoxy-D-xylulose 5-phosphate + NADPH + H(+)</text>
        <dbReference type="Rhea" id="RHEA:13717"/>
        <dbReference type="ChEBI" id="CHEBI:15378"/>
        <dbReference type="ChEBI" id="CHEBI:57783"/>
        <dbReference type="ChEBI" id="CHEBI:57792"/>
        <dbReference type="ChEBI" id="CHEBI:58262"/>
        <dbReference type="ChEBI" id="CHEBI:58349"/>
        <dbReference type="EC" id="1.1.1.267"/>
    </reaction>
    <physiologicalReaction direction="right-to-left" evidence="8">
        <dbReference type="Rhea" id="RHEA:13719"/>
    </physiologicalReaction>
</comment>
<dbReference type="GO" id="GO:0030145">
    <property type="term" value="F:manganese ion binding"/>
    <property type="evidence" value="ECO:0007669"/>
    <property type="project" value="TreeGrafter"/>
</dbReference>
<evidence type="ECO:0000256" key="6">
    <source>
        <dbReference type="ARBA" id="ARBA00023211"/>
    </source>
</evidence>